<gene>
    <name evidence="1" type="ORF">HINF_LOCUS47944</name>
    <name evidence="2" type="ORF">HINF_LOCUS7678</name>
</gene>
<comment type="caution">
    <text evidence="1">The sequence shown here is derived from an EMBL/GenBank/DDBJ whole genome shotgun (WGS) entry which is preliminary data.</text>
</comment>
<keyword evidence="3" id="KW-1185">Reference proteome</keyword>
<sequence>MKHVLPKPLQQISFSSNPMQTCDANISIITNILNASNLCQIKNNDQYDDSQEFAIIDDAHLLYSKITEELINLKRIDKYIEKLLCKIDVISNNIKIIKQNNKYILLNIIKLAK</sequence>
<organism evidence="1">
    <name type="scientific">Hexamita inflata</name>
    <dbReference type="NCBI Taxonomy" id="28002"/>
    <lineage>
        <taxon>Eukaryota</taxon>
        <taxon>Metamonada</taxon>
        <taxon>Diplomonadida</taxon>
        <taxon>Hexamitidae</taxon>
        <taxon>Hexamitinae</taxon>
        <taxon>Hexamita</taxon>
    </lineage>
</organism>
<accession>A0AA86QIV8</accession>
<dbReference type="Proteomes" id="UP001642409">
    <property type="component" value="Unassembled WGS sequence"/>
</dbReference>
<evidence type="ECO:0000313" key="2">
    <source>
        <dbReference type="EMBL" id="CAL5983563.1"/>
    </source>
</evidence>
<proteinExistence type="predicted"/>
<dbReference type="AlphaFoldDB" id="A0AA86QIV8"/>
<dbReference type="EMBL" id="CAXDID020000016">
    <property type="protein sequence ID" value="CAL5983563.1"/>
    <property type="molecule type" value="Genomic_DNA"/>
</dbReference>
<evidence type="ECO:0000313" key="3">
    <source>
        <dbReference type="Proteomes" id="UP001642409"/>
    </source>
</evidence>
<protein>
    <submittedName>
        <fullName evidence="2">Hypothetical_protein</fullName>
    </submittedName>
</protein>
<reference evidence="2 3" key="2">
    <citation type="submission" date="2024-07" db="EMBL/GenBank/DDBJ databases">
        <authorList>
            <person name="Akdeniz Z."/>
        </authorList>
    </citation>
    <scope>NUCLEOTIDE SEQUENCE [LARGE SCALE GENOMIC DNA]</scope>
</reference>
<name>A0AA86QIV8_9EUKA</name>
<evidence type="ECO:0000313" key="1">
    <source>
        <dbReference type="EMBL" id="CAI9960299.1"/>
    </source>
</evidence>
<reference evidence="1" key="1">
    <citation type="submission" date="2023-06" db="EMBL/GenBank/DDBJ databases">
        <authorList>
            <person name="Kurt Z."/>
        </authorList>
    </citation>
    <scope>NUCLEOTIDE SEQUENCE</scope>
</reference>
<dbReference type="EMBL" id="CATOUU010000931">
    <property type="protein sequence ID" value="CAI9960299.1"/>
    <property type="molecule type" value="Genomic_DNA"/>
</dbReference>